<dbReference type="Proteomes" id="UP000732105">
    <property type="component" value="Unassembled WGS sequence"/>
</dbReference>
<organism evidence="1 2">
    <name type="scientific">Marinifilum caeruleilacunae</name>
    <dbReference type="NCBI Taxonomy" id="2499076"/>
    <lineage>
        <taxon>Bacteria</taxon>
        <taxon>Pseudomonadati</taxon>
        <taxon>Bacteroidota</taxon>
        <taxon>Bacteroidia</taxon>
        <taxon>Marinilabiliales</taxon>
        <taxon>Marinifilaceae</taxon>
    </lineage>
</organism>
<dbReference type="EMBL" id="RZNH01000036">
    <property type="protein sequence ID" value="NOU61548.1"/>
    <property type="molecule type" value="Genomic_DNA"/>
</dbReference>
<gene>
    <name evidence="1" type="ORF">ELS83_17230</name>
</gene>
<protein>
    <recommendedName>
        <fullName evidence="3">DUF2490 domain-containing protein</fullName>
    </recommendedName>
</protein>
<evidence type="ECO:0000313" key="1">
    <source>
        <dbReference type="EMBL" id="NOU61548.1"/>
    </source>
</evidence>
<sequence>MRKLICLLALSFCVGKFCFGQVPLVGGERVDYYSSWTERGAKVVPMGEIHLSALAKSRYGNYPKTELNSELLLFPLAPNIGFKHQWFGKNTILSSQHTFYYPTLGLKWARSSGFQDQLPESADVPHIFTFRNELILSRILNPQPEDCFIRIPDLILSARVGFDFSLKSGDDNFPKLDYYWLYQRSASFYNDQKVYFAGLELAGNAYRNFNFSITADYYNINFDGEYALESQGKIHWHKNSRFSLSGGYKAYYLNNDTQTQLFMMPVVDLVFKLNHRTKLQRGLFKK</sequence>
<dbReference type="RefSeq" id="WP_171596808.1">
    <property type="nucleotide sequence ID" value="NZ_RZNH01000036.1"/>
</dbReference>
<reference evidence="1 2" key="1">
    <citation type="submission" date="2018-12" db="EMBL/GenBank/DDBJ databases">
        <title>Marinifilum JC070 sp. nov., a marine bacterium isolated from Yongle Blue Hole in the South China Sea.</title>
        <authorList>
            <person name="Fu T."/>
        </authorList>
    </citation>
    <scope>NUCLEOTIDE SEQUENCE [LARGE SCALE GENOMIC DNA]</scope>
    <source>
        <strain evidence="1 2">JC070</strain>
    </source>
</reference>
<keyword evidence="2" id="KW-1185">Reference proteome</keyword>
<accession>A0ABX1WZF6</accession>
<evidence type="ECO:0000313" key="2">
    <source>
        <dbReference type="Proteomes" id="UP000732105"/>
    </source>
</evidence>
<name>A0ABX1WZF6_9BACT</name>
<proteinExistence type="predicted"/>
<comment type="caution">
    <text evidence="1">The sequence shown here is derived from an EMBL/GenBank/DDBJ whole genome shotgun (WGS) entry which is preliminary data.</text>
</comment>
<evidence type="ECO:0008006" key="3">
    <source>
        <dbReference type="Google" id="ProtNLM"/>
    </source>
</evidence>